<dbReference type="Proteomes" id="UP000184604">
    <property type="component" value="Chromosome"/>
</dbReference>
<gene>
    <name evidence="1" type="ORF">BS101_18560</name>
</gene>
<sequence>MTTSRRIKLSASTPYVNGEEFTMKELGLNEDATNEEIEKALFDILCQNLDWGWSEIEHDQLSKN</sequence>
<evidence type="ECO:0000313" key="2">
    <source>
        <dbReference type="Proteomes" id="UP000184604"/>
    </source>
</evidence>
<dbReference type="AlphaFoldDB" id="A0A1L5FCM4"/>
<protein>
    <submittedName>
        <fullName evidence="1">Uncharacterized protein</fullName>
    </submittedName>
</protein>
<accession>A0A1L5FCM4</accession>
<reference evidence="1 2" key="1">
    <citation type="submission" date="2016-12" db="EMBL/GenBank/DDBJ databases">
        <title>Complete genome sequence of Clostridium kluyveri JZZ isolated from the pit mud of a Chinese flavor liquor-making factory.</title>
        <authorList>
            <person name="Wang Y."/>
        </authorList>
    </citation>
    <scope>NUCLEOTIDE SEQUENCE [LARGE SCALE GENOMIC DNA]</scope>
    <source>
        <strain evidence="1 2">JZZ</strain>
    </source>
</reference>
<proteinExistence type="predicted"/>
<organism evidence="1 2">
    <name type="scientific">Clostridium kluyveri</name>
    <dbReference type="NCBI Taxonomy" id="1534"/>
    <lineage>
        <taxon>Bacteria</taxon>
        <taxon>Bacillati</taxon>
        <taxon>Bacillota</taxon>
        <taxon>Clostridia</taxon>
        <taxon>Eubacteriales</taxon>
        <taxon>Clostridiaceae</taxon>
        <taxon>Clostridium</taxon>
    </lineage>
</organism>
<name>A0A1L5FCM4_CLOKL</name>
<dbReference type="EMBL" id="CP018335">
    <property type="protein sequence ID" value="APM40580.1"/>
    <property type="molecule type" value="Genomic_DNA"/>
</dbReference>
<evidence type="ECO:0000313" key="1">
    <source>
        <dbReference type="EMBL" id="APM40580.1"/>
    </source>
</evidence>
<dbReference type="RefSeq" id="WP_073540156.1">
    <property type="nucleotide sequence ID" value="NZ_CP018335.1"/>
</dbReference>